<dbReference type="GO" id="GO:0030313">
    <property type="term" value="C:cell envelope"/>
    <property type="evidence" value="ECO:0007669"/>
    <property type="project" value="UniProtKB-SubCell"/>
</dbReference>
<evidence type="ECO:0000313" key="7">
    <source>
        <dbReference type="EMBL" id="WWD79633.1"/>
    </source>
</evidence>
<reference evidence="7 8" key="1">
    <citation type="submission" date="2024-01" db="EMBL/GenBank/DDBJ databases">
        <title>Complete Genome Sequence of Alkalicoccus halolimnae BZ-SZ-XJ29T, a Moderately Halophilic Bacterium Isolated from a Salt Lake.</title>
        <authorList>
            <person name="Zhao B."/>
        </authorList>
    </citation>
    <scope>NUCLEOTIDE SEQUENCE [LARGE SCALE GENOMIC DNA]</scope>
    <source>
        <strain evidence="7 8">BZ-SZ-XJ29</strain>
    </source>
</reference>
<accession>A0A5C7F7I9</accession>
<dbReference type="OrthoDB" id="9814427at2"/>
<dbReference type="Proteomes" id="UP000321816">
    <property type="component" value="Chromosome"/>
</dbReference>
<dbReference type="RefSeq" id="WP_147803706.1">
    <property type="nucleotide sequence ID" value="NZ_CP144914.1"/>
</dbReference>
<dbReference type="Pfam" id="PF13407">
    <property type="entry name" value="Peripla_BP_4"/>
    <property type="match status" value="1"/>
</dbReference>
<dbReference type="SUPFAM" id="SSF53822">
    <property type="entry name" value="Periplasmic binding protein-like I"/>
    <property type="match status" value="1"/>
</dbReference>
<dbReference type="PANTHER" id="PTHR46847:SF1">
    <property type="entry name" value="D-ALLOSE-BINDING PERIPLASMIC PROTEIN-RELATED"/>
    <property type="match status" value="1"/>
</dbReference>
<dbReference type="GO" id="GO:0030246">
    <property type="term" value="F:carbohydrate binding"/>
    <property type="evidence" value="ECO:0007669"/>
    <property type="project" value="UniProtKB-ARBA"/>
</dbReference>
<dbReference type="InterPro" id="IPR025997">
    <property type="entry name" value="SBP_2_dom"/>
</dbReference>
<dbReference type="CDD" id="cd06323">
    <property type="entry name" value="PBP1_ribose_binding"/>
    <property type="match status" value="1"/>
</dbReference>
<dbReference type="InterPro" id="IPR028082">
    <property type="entry name" value="Peripla_BP_I"/>
</dbReference>
<organism evidence="7 8">
    <name type="scientific">Alkalicoccus halolimnae</name>
    <dbReference type="NCBI Taxonomy" id="1667239"/>
    <lineage>
        <taxon>Bacteria</taxon>
        <taxon>Bacillati</taxon>
        <taxon>Bacillota</taxon>
        <taxon>Bacilli</taxon>
        <taxon>Bacillales</taxon>
        <taxon>Bacillaceae</taxon>
        <taxon>Alkalicoccus</taxon>
    </lineage>
</organism>
<dbReference type="KEGG" id="ahal:FTX54_014715"/>
<evidence type="ECO:0000313" key="8">
    <source>
        <dbReference type="Proteomes" id="UP000321816"/>
    </source>
</evidence>
<keyword evidence="3 5" id="KW-0732">Signal</keyword>
<evidence type="ECO:0000256" key="2">
    <source>
        <dbReference type="ARBA" id="ARBA00007639"/>
    </source>
</evidence>
<name>A0A5C7F7I9_9BACI</name>
<evidence type="ECO:0000259" key="6">
    <source>
        <dbReference type="Pfam" id="PF13407"/>
    </source>
</evidence>
<dbReference type="AlphaFoldDB" id="A0A5C7F7I9"/>
<evidence type="ECO:0000256" key="1">
    <source>
        <dbReference type="ARBA" id="ARBA00004196"/>
    </source>
</evidence>
<evidence type="ECO:0000256" key="4">
    <source>
        <dbReference type="SAM" id="MobiDB-lite"/>
    </source>
</evidence>
<proteinExistence type="inferred from homology"/>
<keyword evidence="8" id="KW-1185">Reference proteome</keyword>
<feature type="region of interest" description="Disordered" evidence="4">
    <location>
        <begin position="27"/>
        <end position="52"/>
    </location>
</feature>
<protein>
    <submittedName>
        <fullName evidence="7">Ribose ABC transporter substrate-binding protein RbsB</fullName>
    </submittedName>
</protein>
<dbReference type="PROSITE" id="PS51257">
    <property type="entry name" value="PROKAR_LIPOPROTEIN"/>
    <property type="match status" value="1"/>
</dbReference>
<sequence>MKKIFVLVMMLAAVLLAAACSTESPVENNEEAANEGSGNNSGSENTEVETAGNEDAEYTVGFSISTLNNPFFVTLQEGAEAKAEELGVEFIMVDAQDDNSKQVSDIEDLLQRDIDVLMVNPTDSTAVISAVENANDQDIPVITVDRAADEGEVVTHIASDNVAGGEMAAELMVDLVGEGSPVAELEGISGSSAARERGEGFNNVAEDSLDVVTSQTANFDRAEGLTVMENILQGNPDLTGVFAHNDEMALGALQAIEAAGNEDVVVIGFDATEDAVEAVEEGRMGGTVAQQPTLIGEEAVQASMDVIEGNEIEEFIPVELELVTE</sequence>
<dbReference type="EMBL" id="CP144914">
    <property type="protein sequence ID" value="WWD79633.1"/>
    <property type="molecule type" value="Genomic_DNA"/>
</dbReference>
<feature type="signal peptide" evidence="5">
    <location>
        <begin position="1"/>
        <end position="17"/>
    </location>
</feature>
<dbReference type="NCBIfam" id="NF007936">
    <property type="entry name" value="PRK10653.1"/>
    <property type="match status" value="1"/>
</dbReference>
<evidence type="ECO:0000256" key="5">
    <source>
        <dbReference type="SAM" id="SignalP"/>
    </source>
</evidence>
<comment type="similarity">
    <text evidence="2">Belongs to the bacterial solute-binding protein 2 family.</text>
</comment>
<dbReference type="Gene3D" id="3.40.50.2300">
    <property type="match status" value="2"/>
</dbReference>
<comment type="subcellular location">
    <subcellularLocation>
        <location evidence="1">Cell envelope</location>
    </subcellularLocation>
</comment>
<gene>
    <name evidence="7" type="primary">rbsB</name>
    <name evidence="7" type="ORF">FTX54_014715</name>
</gene>
<feature type="compositionally biased region" description="Low complexity" evidence="4">
    <location>
        <begin position="34"/>
        <end position="50"/>
    </location>
</feature>
<evidence type="ECO:0000256" key="3">
    <source>
        <dbReference type="ARBA" id="ARBA00022729"/>
    </source>
</evidence>
<dbReference type="PANTHER" id="PTHR46847">
    <property type="entry name" value="D-ALLOSE-BINDING PERIPLASMIC PROTEIN-RELATED"/>
    <property type="match status" value="1"/>
</dbReference>
<feature type="domain" description="Periplasmic binding protein" evidence="6">
    <location>
        <begin position="60"/>
        <end position="310"/>
    </location>
</feature>
<feature type="chain" id="PRO_5044096814" evidence="5">
    <location>
        <begin position="18"/>
        <end position="325"/>
    </location>
</feature>